<organism evidence="2 3">
    <name type="scientific">Roseococcus suduntuyensis</name>
    <dbReference type="NCBI Taxonomy" id="455361"/>
    <lineage>
        <taxon>Bacteria</taxon>
        <taxon>Pseudomonadati</taxon>
        <taxon>Pseudomonadota</taxon>
        <taxon>Alphaproteobacteria</taxon>
        <taxon>Acetobacterales</taxon>
        <taxon>Roseomonadaceae</taxon>
        <taxon>Roseococcus</taxon>
    </lineage>
</organism>
<keyword evidence="1" id="KW-1133">Transmembrane helix</keyword>
<comment type="caution">
    <text evidence="2">The sequence shown here is derived from an EMBL/GenBank/DDBJ whole genome shotgun (WGS) entry which is preliminary data.</text>
</comment>
<evidence type="ECO:0000256" key="1">
    <source>
        <dbReference type="SAM" id="Phobius"/>
    </source>
</evidence>
<keyword evidence="1" id="KW-0812">Transmembrane</keyword>
<keyword evidence="1" id="KW-0472">Membrane</keyword>
<sequence>MSDLDPNRNLSGQEARQGRIVGNGRIRGILITSLVLVVIGFAVAWMLV</sequence>
<evidence type="ECO:0000313" key="2">
    <source>
        <dbReference type="EMBL" id="MBB3897721.1"/>
    </source>
</evidence>
<keyword evidence="3" id="KW-1185">Reference proteome</keyword>
<reference evidence="2 3" key="1">
    <citation type="submission" date="2020-08" db="EMBL/GenBank/DDBJ databases">
        <title>Genomic Encyclopedia of Type Strains, Phase IV (KMG-IV): sequencing the most valuable type-strain genomes for metagenomic binning, comparative biology and taxonomic classification.</title>
        <authorList>
            <person name="Goeker M."/>
        </authorList>
    </citation>
    <scope>NUCLEOTIDE SEQUENCE [LARGE SCALE GENOMIC DNA]</scope>
    <source>
        <strain evidence="2 3">DSM 19979</strain>
    </source>
</reference>
<accession>A0A840A945</accession>
<dbReference type="EMBL" id="JACIDJ010000001">
    <property type="protein sequence ID" value="MBB3897721.1"/>
    <property type="molecule type" value="Genomic_DNA"/>
</dbReference>
<dbReference type="RefSeq" id="WP_184382732.1">
    <property type="nucleotide sequence ID" value="NZ_JACIDJ010000001.1"/>
</dbReference>
<name>A0A840A945_9PROT</name>
<dbReference type="AlphaFoldDB" id="A0A840A945"/>
<dbReference type="Proteomes" id="UP000553193">
    <property type="component" value="Unassembled WGS sequence"/>
</dbReference>
<protein>
    <submittedName>
        <fullName evidence="2">Uncharacterized protein</fullName>
    </submittedName>
</protein>
<gene>
    <name evidence="2" type="ORF">GGQ83_001147</name>
</gene>
<evidence type="ECO:0000313" key="3">
    <source>
        <dbReference type="Proteomes" id="UP000553193"/>
    </source>
</evidence>
<feature type="transmembrane region" description="Helical" evidence="1">
    <location>
        <begin position="26"/>
        <end position="47"/>
    </location>
</feature>
<proteinExistence type="predicted"/>